<reference evidence="2 3" key="1">
    <citation type="submission" date="2020-08" db="EMBL/GenBank/DDBJ databases">
        <title>Genome sequence of Acidovorax monticola KACC 19171T.</title>
        <authorList>
            <person name="Hyun D.-W."/>
            <person name="Bae J.-W."/>
        </authorList>
    </citation>
    <scope>NUCLEOTIDE SEQUENCE [LARGE SCALE GENOMIC DNA]</scope>
    <source>
        <strain evidence="2 3">KACC 19171</strain>
    </source>
</reference>
<evidence type="ECO:0000259" key="1">
    <source>
        <dbReference type="PROSITE" id="PS51186"/>
    </source>
</evidence>
<feature type="domain" description="N-acetyltransferase" evidence="1">
    <location>
        <begin position="3"/>
        <end position="157"/>
    </location>
</feature>
<dbReference type="GO" id="GO:0016747">
    <property type="term" value="F:acyltransferase activity, transferring groups other than amino-acyl groups"/>
    <property type="evidence" value="ECO:0007669"/>
    <property type="project" value="InterPro"/>
</dbReference>
<dbReference type="Pfam" id="PF13673">
    <property type="entry name" value="Acetyltransf_10"/>
    <property type="match status" value="1"/>
</dbReference>
<name>A0A7H0HJ13_9BURK</name>
<proteinExistence type="predicted"/>
<dbReference type="EMBL" id="CP060790">
    <property type="protein sequence ID" value="QNP60529.1"/>
    <property type="molecule type" value="Genomic_DNA"/>
</dbReference>
<dbReference type="InterPro" id="IPR000182">
    <property type="entry name" value="GNAT_dom"/>
</dbReference>
<keyword evidence="3" id="KW-1185">Reference proteome</keyword>
<accession>A0A7H0HJ13</accession>
<dbReference type="PROSITE" id="PS51186">
    <property type="entry name" value="GNAT"/>
    <property type="match status" value="1"/>
</dbReference>
<evidence type="ECO:0000313" key="3">
    <source>
        <dbReference type="Proteomes" id="UP000516057"/>
    </source>
</evidence>
<organism evidence="2 3">
    <name type="scientific">Paenacidovorax monticola</name>
    <dbReference type="NCBI Taxonomy" id="1926868"/>
    <lineage>
        <taxon>Bacteria</taxon>
        <taxon>Pseudomonadati</taxon>
        <taxon>Pseudomonadota</taxon>
        <taxon>Betaproteobacteria</taxon>
        <taxon>Burkholderiales</taxon>
        <taxon>Comamonadaceae</taxon>
        <taxon>Paenacidovorax</taxon>
    </lineage>
</organism>
<gene>
    <name evidence="2" type="ORF">H9L24_06755</name>
</gene>
<keyword evidence="2" id="KW-0808">Transferase</keyword>
<dbReference type="Proteomes" id="UP000516057">
    <property type="component" value="Chromosome"/>
</dbReference>
<protein>
    <submittedName>
        <fullName evidence="2">GNAT family N-acetyltransferase</fullName>
    </submittedName>
</protein>
<dbReference type="PANTHER" id="PTHR43451">
    <property type="entry name" value="ACETYLTRANSFERASE (GNAT) FAMILY PROTEIN"/>
    <property type="match status" value="1"/>
</dbReference>
<dbReference type="PANTHER" id="PTHR43451:SF1">
    <property type="entry name" value="ACETYLTRANSFERASE"/>
    <property type="match status" value="1"/>
</dbReference>
<evidence type="ECO:0000313" key="2">
    <source>
        <dbReference type="EMBL" id="QNP60529.1"/>
    </source>
</evidence>
<dbReference type="KEGG" id="amon:H9L24_06755"/>
<dbReference type="RefSeq" id="WP_187737510.1">
    <property type="nucleotide sequence ID" value="NZ_CP060790.1"/>
</dbReference>
<dbReference type="Gene3D" id="3.40.630.30">
    <property type="match status" value="1"/>
</dbReference>
<dbReference type="InterPro" id="IPR016181">
    <property type="entry name" value="Acyl_CoA_acyltransferase"/>
</dbReference>
<dbReference type="InterPro" id="IPR052564">
    <property type="entry name" value="N-acetyltrans/Recomb-assoc"/>
</dbReference>
<sequence>MPIQIRPVNPSTQALPLYSVFHSSVHTLASRHYTREQCEAWAPMQCDESTWVARIAHNRPFVAWMDDMIAGFADLQPDGYIDQFFVSSACAGRGVGSALMAFLLETARTRGVPGLYSHVSLTAQPLFLRHGFRIDARQTVHLRGTAFENARMSLMLSQPPVSRGCK</sequence>
<dbReference type="CDD" id="cd04301">
    <property type="entry name" value="NAT_SF"/>
    <property type="match status" value="1"/>
</dbReference>
<dbReference type="SUPFAM" id="SSF55729">
    <property type="entry name" value="Acyl-CoA N-acyltransferases (Nat)"/>
    <property type="match status" value="1"/>
</dbReference>
<dbReference type="AlphaFoldDB" id="A0A7H0HJ13"/>